<reference evidence="3 5" key="1">
    <citation type="journal article" date="2010" name="J. Bacteriol.">
        <title>Complete genome sequence of Halalkalicoccus jeotgali B3(T), an extremely halophilic archaeon.</title>
        <authorList>
            <person name="Roh S.W."/>
            <person name="Nam Y.D."/>
            <person name="Nam S.H."/>
            <person name="Choi S.H."/>
            <person name="Park H.S."/>
            <person name="Bae J.W."/>
        </authorList>
    </citation>
    <scope>NUCLEOTIDE SEQUENCE [LARGE SCALE GENOMIC DNA]</scope>
    <source>
        <strain evidence="3">B3</strain>
        <strain evidence="5">DSM 18796 / CECT 7217 / JCM 14584 / KCTC 4019 / B3</strain>
    </source>
</reference>
<evidence type="ECO:0000313" key="5">
    <source>
        <dbReference type="Proteomes" id="UP000000390"/>
    </source>
</evidence>
<dbReference type="CDD" id="cd00158">
    <property type="entry name" value="RHOD"/>
    <property type="match status" value="1"/>
</dbReference>
<feature type="domain" description="Rhodanese" evidence="2">
    <location>
        <begin position="51"/>
        <end position="115"/>
    </location>
</feature>
<dbReference type="eggNOG" id="arCOG02021">
    <property type="taxonomic scope" value="Archaea"/>
</dbReference>
<dbReference type="PATRIC" id="fig|795797.18.peg.2903"/>
<dbReference type="Proteomes" id="UP000000390">
    <property type="component" value="Chromosome"/>
</dbReference>
<dbReference type="STRING" id="795797.HacjB3_14505"/>
<dbReference type="Pfam" id="PF00581">
    <property type="entry name" value="Rhodanese"/>
    <property type="match status" value="1"/>
</dbReference>
<dbReference type="SMART" id="SM00450">
    <property type="entry name" value="RHOD"/>
    <property type="match status" value="1"/>
</dbReference>
<organism evidence="3 5">
    <name type="scientific">Halalkalicoccus jeotgali (strain DSM 18796 / CECT 7217 / JCM 14584 / KCTC 4019 / B3)</name>
    <dbReference type="NCBI Taxonomy" id="795797"/>
    <lineage>
        <taxon>Archaea</taxon>
        <taxon>Methanobacteriati</taxon>
        <taxon>Methanobacteriota</taxon>
        <taxon>Stenosarchaea group</taxon>
        <taxon>Halobacteria</taxon>
        <taxon>Halobacteriales</taxon>
        <taxon>Halococcaceae</taxon>
        <taxon>Halalkalicoccus</taxon>
    </lineage>
</organism>
<dbReference type="Gene3D" id="3.40.250.10">
    <property type="entry name" value="Rhodanese-like domain"/>
    <property type="match status" value="1"/>
</dbReference>
<dbReference type="RefSeq" id="WP_008416349.1">
    <property type="nucleotide sequence ID" value="NC_014297.1"/>
</dbReference>
<reference evidence="4 6" key="2">
    <citation type="journal article" date="2014" name="PLoS Genet.">
        <title>Phylogenetically driven sequencing of extremely halophilic archaea reveals strategies for static and dynamic osmo-response.</title>
        <authorList>
            <person name="Becker E.A."/>
            <person name="Seitzer P.M."/>
            <person name="Tritt A."/>
            <person name="Larsen D."/>
            <person name="Krusor M."/>
            <person name="Yao A.I."/>
            <person name="Wu D."/>
            <person name="Madern D."/>
            <person name="Eisen J.A."/>
            <person name="Darling A.E."/>
            <person name="Facciotti M.T."/>
        </authorList>
    </citation>
    <scope>NUCLEOTIDE SEQUENCE [LARGE SCALE GENOMIC DNA]</scope>
    <source>
        <strain evidence="4">B3</strain>
        <strain evidence="6">DSM 18796 / CECT 7217 / JCM 14584 / KCTC 4019 / B3</strain>
    </source>
</reference>
<proteinExistence type="predicted"/>
<dbReference type="EMBL" id="CP002062">
    <property type="protein sequence ID" value="ADJ16282.1"/>
    <property type="molecule type" value="Genomic_DNA"/>
</dbReference>
<dbReference type="GeneID" id="9420718"/>
<dbReference type="InterPro" id="IPR001763">
    <property type="entry name" value="Rhodanese-like_dom"/>
</dbReference>
<sequence length="127" mass="14291">MKDEPERHATPSNGVIEHGPESFHTVVARPAVYTLDVHTPEQRHIEGTDAFVPYDAIREHRDLLPDAGTPIAVYCRSDGMSQEVTGTLQEMGYTEIHHLRGGIRAWEDEDLPLSEYRFDEPGVRPDG</sequence>
<evidence type="ECO:0000259" key="2">
    <source>
        <dbReference type="PROSITE" id="PS50206"/>
    </source>
</evidence>
<feature type="region of interest" description="Disordered" evidence="1">
    <location>
        <begin position="1"/>
        <end position="21"/>
    </location>
</feature>
<keyword evidence="6" id="KW-1185">Reference proteome</keyword>
<name>D8J913_HALJB</name>
<dbReference type="OrthoDB" id="135517at2157"/>
<dbReference type="AlphaFoldDB" id="D8J913"/>
<evidence type="ECO:0000313" key="3">
    <source>
        <dbReference type="EMBL" id="ADJ16282.1"/>
    </source>
</evidence>
<dbReference type="SUPFAM" id="SSF52821">
    <property type="entry name" value="Rhodanese/Cell cycle control phosphatase"/>
    <property type="match status" value="1"/>
</dbReference>
<dbReference type="HOGENOM" id="CLU_1965479_0_0_2"/>
<dbReference type="Proteomes" id="UP000011645">
    <property type="component" value="Unassembled WGS sequence"/>
</dbReference>
<dbReference type="PROSITE" id="PS50206">
    <property type="entry name" value="RHODANESE_3"/>
    <property type="match status" value="1"/>
</dbReference>
<dbReference type="KEGG" id="hje:HacjB3_14505"/>
<dbReference type="InterPro" id="IPR036873">
    <property type="entry name" value="Rhodanese-like_dom_sf"/>
</dbReference>
<dbReference type="EMBL" id="AOHV01000027">
    <property type="protein sequence ID" value="ELY37016.1"/>
    <property type="molecule type" value="Genomic_DNA"/>
</dbReference>
<gene>
    <name evidence="3" type="ordered locus">HacjB3_14505</name>
    <name evidence="4" type="ORF">C497_09743</name>
</gene>
<accession>D8J913</accession>
<evidence type="ECO:0000256" key="1">
    <source>
        <dbReference type="SAM" id="MobiDB-lite"/>
    </source>
</evidence>
<evidence type="ECO:0000313" key="4">
    <source>
        <dbReference type="EMBL" id="ELY37016.1"/>
    </source>
</evidence>
<protein>
    <submittedName>
        <fullName evidence="3">Rhodanese domain protein</fullName>
    </submittedName>
    <submittedName>
        <fullName evidence="4">Rhodanese domain-containing protein</fullName>
    </submittedName>
</protein>
<evidence type="ECO:0000313" key="6">
    <source>
        <dbReference type="Proteomes" id="UP000011645"/>
    </source>
</evidence>